<keyword evidence="3" id="KW-0863">Zinc-finger</keyword>
<feature type="region of interest" description="Disordered" evidence="6">
    <location>
        <begin position="1"/>
        <end position="29"/>
    </location>
</feature>
<feature type="compositionally biased region" description="Low complexity" evidence="6">
    <location>
        <begin position="263"/>
        <end position="276"/>
    </location>
</feature>
<keyword evidence="9" id="KW-1185">Reference proteome</keyword>
<organism evidence="8 9">
    <name type="scientific">Austropuccinia psidii MF-1</name>
    <dbReference type="NCBI Taxonomy" id="1389203"/>
    <lineage>
        <taxon>Eukaryota</taxon>
        <taxon>Fungi</taxon>
        <taxon>Dikarya</taxon>
        <taxon>Basidiomycota</taxon>
        <taxon>Pucciniomycotina</taxon>
        <taxon>Pucciniomycetes</taxon>
        <taxon>Pucciniales</taxon>
        <taxon>Sphaerophragmiaceae</taxon>
        <taxon>Austropuccinia</taxon>
    </lineage>
</organism>
<evidence type="ECO:0000256" key="1">
    <source>
        <dbReference type="ARBA" id="ARBA00004123"/>
    </source>
</evidence>
<dbReference type="InterPro" id="IPR052035">
    <property type="entry name" value="ZnF_BED_domain_contain"/>
</dbReference>
<accession>A0A9Q3IJV1</accession>
<dbReference type="InterPro" id="IPR012337">
    <property type="entry name" value="RNaseH-like_sf"/>
</dbReference>
<dbReference type="EMBL" id="AVOT02048826">
    <property type="protein sequence ID" value="MBW0544013.1"/>
    <property type="molecule type" value="Genomic_DNA"/>
</dbReference>
<gene>
    <name evidence="8" type="ORF">O181_083728</name>
</gene>
<dbReference type="PANTHER" id="PTHR46481">
    <property type="entry name" value="ZINC FINGER BED DOMAIN-CONTAINING PROTEIN 4"/>
    <property type="match status" value="1"/>
</dbReference>
<dbReference type="Proteomes" id="UP000765509">
    <property type="component" value="Unassembled WGS sequence"/>
</dbReference>
<evidence type="ECO:0000256" key="4">
    <source>
        <dbReference type="ARBA" id="ARBA00022833"/>
    </source>
</evidence>
<dbReference type="Pfam" id="PF05699">
    <property type="entry name" value="Dimer_Tnp_hAT"/>
    <property type="match status" value="1"/>
</dbReference>
<keyword evidence="2" id="KW-0479">Metal-binding</keyword>
<feature type="region of interest" description="Disordered" evidence="6">
    <location>
        <begin position="255"/>
        <end position="276"/>
    </location>
</feature>
<dbReference type="GO" id="GO:0008270">
    <property type="term" value="F:zinc ion binding"/>
    <property type="evidence" value="ECO:0007669"/>
    <property type="project" value="UniProtKB-KW"/>
</dbReference>
<dbReference type="InterPro" id="IPR008906">
    <property type="entry name" value="HATC_C_dom"/>
</dbReference>
<dbReference type="GO" id="GO:0046983">
    <property type="term" value="F:protein dimerization activity"/>
    <property type="evidence" value="ECO:0007669"/>
    <property type="project" value="InterPro"/>
</dbReference>
<evidence type="ECO:0000313" key="8">
    <source>
        <dbReference type="EMBL" id="MBW0544013.1"/>
    </source>
</evidence>
<evidence type="ECO:0000313" key="9">
    <source>
        <dbReference type="Proteomes" id="UP000765509"/>
    </source>
</evidence>
<dbReference type="PANTHER" id="PTHR46481:SF10">
    <property type="entry name" value="ZINC FINGER BED DOMAIN-CONTAINING PROTEIN 39"/>
    <property type="match status" value="1"/>
</dbReference>
<keyword evidence="4" id="KW-0862">Zinc</keyword>
<dbReference type="GO" id="GO:0005634">
    <property type="term" value="C:nucleus"/>
    <property type="evidence" value="ECO:0007669"/>
    <property type="project" value="UniProtKB-SubCell"/>
</dbReference>
<reference evidence="8" key="1">
    <citation type="submission" date="2021-03" db="EMBL/GenBank/DDBJ databases">
        <title>Draft genome sequence of rust myrtle Austropuccinia psidii MF-1, a brazilian biotype.</title>
        <authorList>
            <person name="Quecine M.C."/>
            <person name="Pachon D.M.R."/>
            <person name="Bonatelli M.L."/>
            <person name="Correr F.H."/>
            <person name="Franceschini L.M."/>
            <person name="Leite T.F."/>
            <person name="Margarido G.R.A."/>
            <person name="Almeida C.A."/>
            <person name="Ferrarezi J.A."/>
            <person name="Labate C.A."/>
        </authorList>
    </citation>
    <scope>NUCLEOTIDE SEQUENCE</scope>
    <source>
        <strain evidence="8">MF-1</strain>
    </source>
</reference>
<evidence type="ECO:0000259" key="7">
    <source>
        <dbReference type="Pfam" id="PF05699"/>
    </source>
</evidence>
<evidence type="ECO:0000256" key="2">
    <source>
        <dbReference type="ARBA" id="ARBA00022723"/>
    </source>
</evidence>
<dbReference type="AlphaFoldDB" id="A0A9Q3IJV1"/>
<name>A0A9Q3IJV1_9BASI</name>
<dbReference type="SUPFAM" id="SSF140996">
    <property type="entry name" value="Hermes dimerisation domain"/>
    <property type="match status" value="1"/>
</dbReference>
<keyword evidence="5" id="KW-0539">Nucleus</keyword>
<dbReference type="OrthoDB" id="3243659at2759"/>
<dbReference type="SUPFAM" id="SSF53098">
    <property type="entry name" value="Ribonuclease H-like"/>
    <property type="match status" value="1"/>
</dbReference>
<evidence type="ECO:0000256" key="6">
    <source>
        <dbReference type="SAM" id="MobiDB-lite"/>
    </source>
</evidence>
<feature type="domain" description="HAT C-terminal dimerisation" evidence="7">
    <location>
        <begin position="622"/>
        <end position="688"/>
    </location>
</feature>
<evidence type="ECO:0000256" key="3">
    <source>
        <dbReference type="ARBA" id="ARBA00022771"/>
    </source>
</evidence>
<sequence>MSQISSLINPNESASQISRSCTKNPSSNSKVNQSQIAQCYFSQAKNGYQLCLVDGCSKKIKRHEGTKQNLVSHLKAFHKELWAEAIAEKNTEGQSNLSNSHGSSIIKSMNVHLQNNFTDNLVSFIIQDQQSYALVKSKSFQKLIHTLNKDINLISETTISKRIKQKFLNDKEHIFAFINSQAPRFSFSTDIWSGPGGMSYITLTAHYISSDWKPFTATVGFSKFTEAHTGKNIYTKIVDMLNDFFIEHSQKPRGSKRDAIEIDTSSDSSSETESNLSNLSNDFYSLDISSIGNRIMAITLDNASSNTTFMDLAVKNNLLKGFDSHIRCFAHILNLAAKDSLKELDGSIDKVKKVVHLIRQSNTSWEHFKSICEKNKEPPNRPMADNSTRWNSTYSMLCSALKQKSSFDDFIYEYNKSQTSKQKTNHFKSSSQKTFSSKKQKTISQAIEKADIHHDIRLDVILEEDWTFFQQISEFLKVFATATDEVQGDSYPSLGLVMPWYQLLLETCQKTKNEVSRESQLYDAADQAYSKLESYYNIRSNSCAIDTNPIRYKDEELKHLKEAYAEYSSEYEIHFSQEPQVSQTVSSNLKKLHPFEERISKRKNKTNEIIEYLQTNSPHYSICILEWWKRHENRFPILSKAARDYLGIPATSAPSEHVFLEAGNFITNKCTSLSSDSVEANMCLHSWLNDGIHERMYAWYDNLQ</sequence>
<comment type="caution">
    <text evidence="8">The sequence shown here is derived from an EMBL/GenBank/DDBJ whole genome shotgun (WGS) entry which is preliminary data.</text>
</comment>
<evidence type="ECO:0000256" key="5">
    <source>
        <dbReference type="ARBA" id="ARBA00023242"/>
    </source>
</evidence>
<comment type="subcellular location">
    <subcellularLocation>
        <location evidence="1">Nucleus</location>
    </subcellularLocation>
</comment>
<protein>
    <recommendedName>
        <fullName evidence="7">HAT C-terminal dimerisation domain-containing protein</fullName>
    </recommendedName>
</protein>
<proteinExistence type="predicted"/>